<dbReference type="PANTHER" id="PTHR20977:SF0">
    <property type="entry name" value="AT13385P-RELATED"/>
    <property type="match status" value="1"/>
</dbReference>
<evidence type="ECO:0000313" key="2">
    <source>
        <dbReference type="Proteomes" id="UP000091820"/>
    </source>
</evidence>
<dbReference type="Proteomes" id="UP000091820">
    <property type="component" value="Unassembled WGS sequence"/>
</dbReference>
<name>A0A1A9WLP6_9MUSC</name>
<reference evidence="2" key="1">
    <citation type="submission" date="2014-03" db="EMBL/GenBank/DDBJ databases">
        <authorList>
            <person name="Aksoy S."/>
            <person name="Warren W."/>
            <person name="Wilson R.K."/>
        </authorList>
    </citation>
    <scope>NUCLEOTIDE SEQUENCE [LARGE SCALE GENOMIC DNA]</scope>
    <source>
        <strain evidence="2">IAEA</strain>
    </source>
</reference>
<accession>A0A1A9WLP6</accession>
<evidence type="ECO:0000313" key="1">
    <source>
        <dbReference type="EnsemblMetazoa" id="GBRI024158-PA"/>
    </source>
</evidence>
<dbReference type="SMART" id="SM00689">
    <property type="entry name" value="DM6"/>
    <property type="match status" value="1"/>
</dbReference>
<reference evidence="1" key="2">
    <citation type="submission" date="2020-05" db="UniProtKB">
        <authorList>
            <consortium name="EnsemblMetazoa"/>
        </authorList>
    </citation>
    <scope>IDENTIFICATION</scope>
    <source>
        <strain evidence="1">IAEA</strain>
    </source>
</reference>
<keyword evidence="2" id="KW-1185">Reference proteome</keyword>
<sequence>MFAKRANIIGVPMARLFSQKHQRPERCCPKVIEPRCDPKDESICKDHKLKLTDKIFTTKLKDSMWEFPECCGNICHRMPVRMDEIYYKMSDKRRTYTQTWTTPPSLRIEVCEIYPPLCRADQFPTGQRRTKSRTLTACRLARHVDWLRPCKGHYLKGRCPRFAMENCRNVYRMWKAPVRCKKVPTPYPSYSDCERCGQVPPRTTECKCLDRPAMCEVWEQLRRQRAIIKRGEPDIGPFFGKIEEEYKGLLAISWYSECKHCEAHPPKPIECKCLDKSGPCAV</sequence>
<dbReference type="InterPro" id="IPR006611">
    <property type="entry name" value="DUF1431_DROsp"/>
</dbReference>
<organism evidence="1 2">
    <name type="scientific">Glossina brevipalpis</name>
    <dbReference type="NCBI Taxonomy" id="37001"/>
    <lineage>
        <taxon>Eukaryota</taxon>
        <taxon>Metazoa</taxon>
        <taxon>Ecdysozoa</taxon>
        <taxon>Arthropoda</taxon>
        <taxon>Hexapoda</taxon>
        <taxon>Insecta</taxon>
        <taxon>Pterygota</taxon>
        <taxon>Neoptera</taxon>
        <taxon>Endopterygota</taxon>
        <taxon>Diptera</taxon>
        <taxon>Brachycera</taxon>
        <taxon>Muscomorpha</taxon>
        <taxon>Hippoboscoidea</taxon>
        <taxon>Glossinidae</taxon>
        <taxon>Glossina</taxon>
    </lineage>
</organism>
<dbReference type="PANTHER" id="PTHR20977">
    <property type="entry name" value="AT13385P-RELATED"/>
    <property type="match status" value="1"/>
</dbReference>
<protein>
    <submittedName>
        <fullName evidence="1">Uncharacterized protein</fullName>
    </submittedName>
</protein>
<dbReference type="EnsemblMetazoa" id="GBRI024158-RA">
    <property type="protein sequence ID" value="GBRI024158-PA"/>
    <property type="gene ID" value="GBRI024158"/>
</dbReference>
<dbReference type="Pfam" id="PF07248">
    <property type="entry name" value="DUF1431"/>
    <property type="match status" value="1"/>
</dbReference>
<proteinExistence type="predicted"/>
<dbReference type="VEuPathDB" id="VectorBase:GBRI024158"/>
<dbReference type="AlphaFoldDB" id="A0A1A9WLP6"/>